<dbReference type="InterPro" id="IPR027417">
    <property type="entry name" value="P-loop_NTPase"/>
</dbReference>
<dbReference type="PANTHER" id="PTHR34825:SF1">
    <property type="entry name" value="AAA-ATPASE-LIKE DOMAIN-CONTAINING PROTEIN"/>
    <property type="match status" value="1"/>
</dbReference>
<evidence type="ECO:0000313" key="2">
    <source>
        <dbReference type="EMBL" id="QMW80797.1"/>
    </source>
</evidence>
<reference evidence="2 3" key="1">
    <citation type="submission" date="2019-04" db="EMBL/GenBank/DDBJ databases">
        <authorList>
            <person name="Schori C."/>
            <person name="Ahrens C."/>
        </authorList>
    </citation>
    <scope>NUCLEOTIDE SEQUENCE [LARGE SCALE GENOMIC DNA]</scope>
    <source>
        <strain evidence="2 3">DSM 2950</strain>
    </source>
</reference>
<dbReference type="EMBL" id="CP039126">
    <property type="protein sequence ID" value="QMW80797.1"/>
    <property type="molecule type" value="Genomic_DNA"/>
</dbReference>
<dbReference type="InterPro" id="IPR012547">
    <property type="entry name" value="PDDEXK_9"/>
</dbReference>
<dbReference type="RefSeq" id="WP_018596853.1">
    <property type="nucleotide sequence ID" value="NZ_CABLBP010000037.1"/>
</dbReference>
<evidence type="ECO:0000259" key="1">
    <source>
        <dbReference type="Pfam" id="PF09820"/>
    </source>
</evidence>
<feature type="domain" description="AAA-ATPase-like" evidence="1">
    <location>
        <begin position="10"/>
        <end position="245"/>
    </location>
</feature>
<dbReference type="Pfam" id="PF09820">
    <property type="entry name" value="AAA-ATPase_like"/>
    <property type="match status" value="1"/>
</dbReference>
<gene>
    <name evidence="2" type="ORF">E5259_26250</name>
</gene>
<dbReference type="Pfam" id="PF08011">
    <property type="entry name" value="PDDEXK_9"/>
    <property type="match status" value="1"/>
</dbReference>
<dbReference type="PANTHER" id="PTHR34825">
    <property type="entry name" value="CONSERVED PROTEIN, WITH A WEAK D-GALACTARATE DEHYDRATASE/ALTRONATE HYDROLASE DOMAIN"/>
    <property type="match status" value="1"/>
</dbReference>
<dbReference type="InterPro" id="IPR018631">
    <property type="entry name" value="AAA-ATPase-like_dom"/>
</dbReference>
<dbReference type="GeneID" id="75053714"/>
<name>A0A7G5N1Q4_9FIRM</name>
<dbReference type="Proteomes" id="UP000515789">
    <property type="component" value="Chromosome"/>
</dbReference>
<dbReference type="SUPFAM" id="SSF52540">
    <property type="entry name" value="P-loop containing nucleoside triphosphate hydrolases"/>
    <property type="match status" value="1"/>
</dbReference>
<dbReference type="AlphaFoldDB" id="A0A7G5N1Q4"/>
<sequence length="577" mass="67184">MNENIKKKLPIGIESFDKIRIEDFYYIDKTGLIKELLYNWGEVNLFTRPRRFGKSLNMSMLKSFFEITTDKEYKENLFDGLEISDDRDLCKAYMGEFPVISISLKGVNGTDFSAARSMMSSIIGNEALRFYFLSESPKLNEKEKKQFDQLTEIDESNRQGFIMSDTVLISSLKILSILLQKHYEKKVIILIDEYDVPLAKVFDNGYYDEMVMLMRNLFEQALKTNDSLQFAVLTGCLRVSKESIFTGLNNLKVLSIADVRFDEYFGFTDKEVQELLKYYELTEFYNVVKEWYDGYCFGNVQIYCPWDVICYCDELRFDTKALPKDYWSNTSSNEVVRHFIENAETNTTKREIERLVAGDIIKKEIRQELTYRELYSNTENIWSVLYTTGYLTQQGEPDGDIFSLVIPNQEVRKIFTKQITDWFRDTAKKDGVALNAFCEAFENGDADEVEKQFNAYLRKTISIRDTFVKKDRKENFYHGILLGLLGFKGTWNVWSNRESGEGYSDILVEIEDKDMGIVVEVKYSDDENLVAGCEQALKQIEDKNYVQELQELGLNHILKFGIACYKKRCKVISLVGK</sequence>
<accession>A0A7G5N1Q4</accession>
<protein>
    <recommendedName>
        <fullName evidence="1">AAA-ATPase-like domain-containing protein</fullName>
    </recommendedName>
</protein>
<proteinExistence type="predicted"/>
<evidence type="ECO:0000313" key="3">
    <source>
        <dbReference type="Proteomes" id="UP000515789"/>
    </source>
</evidence>
<organism evidence="2 3">
    <name type="scientific">Blautia producta</name>
    <dbReference type="NCBI Taxonomy" id="33035"/>
    <lineage>
        <taxon>Bacteria</taxon>
        <taxon>Bacillati</taxon>
        <taxon>Bacillota</taxon>
        <taxon>Clostridia</taxon>
        <taxon>Lachnospirales</taxon>
        <taxon>Lachnospiraceae</taxon>
        <taxon>Blautia</taxon>
    </lineage>
</organism>